<accession>A0A176YII4</accession>
<keyword evidence="1" id="KW-0812">Transmembrane</keyword>
<feature type="transmembrane region" description="Helical" evidence="1">
    <location>
        <begin position="31"/>
        <end position="53"/>
    </location>
</feature>
<dbReference type="AlphaFoldDB" id="A0A176YII4"/>
<dbReference type="EMBL" id="LUUB01000079">
    <property type="protein sequence ID" value="OAF05476.1"/>
    <property type="molecule type" value="Genomic_DNA"/>
</dbReference>
<evidence type="ECO:0000313" key="2">
    <source>
        <dbReference type="EMBL" id="OAF05476.1"/>
    </source>
</evidence>
<comment type="caution">
    <text evidence="2">The sequence shown here is derived from an EMBL/GenBank/DDBJ whole genome shotgun (WGS) entry which is preliminary data.</text>
</comment>
<reference evidence="2 3" key="1">
    <citation type="submission" date="2016-03" db="EMBL/GenBank/DDBJ databases">
        <title>Draft Genome Sequence of the Strain BR 10245 (Bradyrhizobium sp.) isolated from nodules of Centrolobium paraense.</title>
        <authorList>
            <person name="Simoes-Araujo J.L.Sr."/>
            <person name="Barauna A.C."/>
            <person name="Silva K."/>
            <person name="Zilli J.E."/>
        </authorList>
    </citation>
    <scope>NUCLEOTIDE SEQUENCE [LARGE SCALE GENOMIC DNA]</scope>
    <source>
        <strain evidence="2 3">BR 10245</strain>
    </source>
</reference>
<evidence type="ECO:0000313" key="3">
    <source>
        <dbReference type="Proteomes" id="UP000076959"/>
    </source>
</evidence>
<keyword evidence="3" id="KW-1185">Reference proteome</keyword>
<dbReference type="STRING" id="1505087.AYJ54_00795"/>
<keyword evidence="1" id="KW-0472">Membrane</keyword>
<evidence type="ECO:0000256" key="1">
    <source>
        <dbReference type="SAM" id="Phobius"/>
    </source>
</evidence>
<gene>
    <name evidence="2" type="ORF">AYJ54_00795</name>
</gene>
<keyword evidence="1" id="KW-1133">Transmembrane helix</keyword>
<protein>
    <submittedName>
        <fullName evidence="2">Uncharacterized protein</fullName>
    </submittedName>
</protein>
<name>A0A176YII4_9BRAD</name>
<dbReference type="Proteomes" id="UP000076959">
    <property type="component" value="Unassembled WGS sequence"/>
</dbReference>
<proteinExistence type="predicted"/>
<sequence length="61" mass="6721">MTTGDAVNKSATVAAISSPWWLPVLHKVSDGAALVLPILGVLWLLIQMFWWIYSRIKGKAV</sequence>
<organism evidence="2 3">
    <name type="scientific">Bradyrhizobium centrolobii</name>
    <dbReference type="NCBI Taxonomy" id="1505087"/>
    <lineage>
        <taxon>Bacteria</taxon>
        <taxon>Pseudomonadati</taxon>
        <taxon>Pseudomonadota</taxon>
        <taxon>Alphaproteobacteria</taxon>
        <taxon>Hyphomicrobiales</taxon>
        <taxon>Nitrobacteraceae</taxon>
        <taxon>Bradyrhizobium</taxon>
    </lineage>
</organism>